<protein>
    <recommendedName>
        <fullName evidence="2">histidine kinase</fullName>
        <ecNumber evidence="2">2.7.13.3</ecNumber>
    </recommendedName>
</protein>
<dbReference type="Pfam" id="PF02518">
    <property type="entry name" value="HATPase_c"/>
    <property type="match status" value="1"/>
</dbReference>
<dbReference type="InterPro" id="IPR036890">
    <property type="entry name" value="HATPase_C_sf"/>
</dbReference>
<dbReference type="SMART" id="SM00388">
    <property type="entry name" value="HisKA"/>
    <property type="match status" value="1"/>
</dbReference>
<evidence type="ECO:0000313" key="10">
    <source>
        <dbReference type="EMBL" id="TDR88941.1"/>
    </source>
</evidence>
<dbReference type="FunFam" id="3.30.565.10:FF:000006">
    <property type="entry name" value="Sensor histidine kinase WalK"/>
    <property type="match status" value="1"/>
</dbReference>
<keyword evidence="7" id="KW-0812">Transmembrane</keyword>
<evidence type="ECO:0000256" key="5">
    <source>
        <dbReference type="ARBA" id="ARBA00022777"/>
    </source>
</evidence>
<dbReference type="CDD" id="cd00082">
    <property type="entry name" value="HisKA"/>
    <property type="match status" value="1"/>
</dbReference>
<dbReference type="InterPro" id="IPR005467">
    <property type="entry name" value="His_kinase_dom"/>
</dbReference>
<comment type="caution">
    <text evidence="10">The sequence shown here is derived from an EMBL/GenBank/DDBJ whole genome shotgun (WGS) entry which is preliminary data.</text>
</comment>
<dbReference type="PROSITE" id="PS50112">
    <property type="entry name" value="PAS"/>
    <property type="match status" value="1"/>
</dbReference>
<dbReference type="PRINTS" id="PR00344">
    <property type="entry name" value="BCTRLSENSOR"/>
</dbReference>
<keyword evidence="11" id="KW-1185">Reference proteome</keyword>
<dbReference type="InterPro" id="IPR003661">
    <property type="entry name" value="HisK_dim/P_dom"/>
</dbReference>
<dbReference type="EMBL" id="SNZR01000014">
    <property type="protein sequence ID" value="TDR88941.1"/>
    <property type="molecule type" value="Genomic_DNA"/>
</dbReference>
<accession>A0A4R7BTW0</accession>
<dbReference type="CDD" id="cd16922">
    <property type="entry name" value="HATPase_EvgS-ArcB-TorS-like"/>
    <property type="match status" value="1"/>
</dbReference>
<evidence type="ECO:0000313" key="11">
    <source>
        <dbReference type="Proteomes" id="UP000295122"/>
    </source>
</evidence>
<dbReference type="RefSeq" id="WP_133772259.1">
    <property type="nucleotide sequence ID" value="NZ_SNZR01000014.1"/>
</dbReference>
<dbReference type="InterPro" id="IPR035965">
    <property type="entry name" value="PAS-like_dom_sf"/>
</dbReference>
<keyword evidence="3" id="KW-0597">Phosphoprotein</keyword>
<proteinExistence type="predicted"/>
<dbReference type="InterPro" id="IPR003594">
    <property type="entry name" value="HATPase_dom"/>
</dbReference>
<dbReference type="Gene3D" id="3.30.450.20">
    <property type="entry name" value="PAS domain"/>
    <property type="match status" value="1"/>
</dbReference>
<dbReference type="CDD" id="cd00130">
    <property type="entry name" value="PAS"/>
    <property type="match status" value="1"/>
</dbReference>
<dbReference type="SMART" id="SM00387">
    <property type="entry name" value="HATPase_c"/>
    <property type="match status" value="1"/>
</dbReference>
<dbReference type="InterPro" id="IPR050736">
    <property type="entry name" value="Sensor_HK_Regulatory"/>
</dbReference>
<dbReference type="SUPFAM" id="SSF47384">
    <property type="entry name" value="Homodimeric domain of signal transducing histidine kinase"/>
    <property type="match status" value="1"/>
</dbReference>
<dbReference type="Proteomes" id="UP000295122">
    <property type="component" value="Unassembled WGS sequence"/>
</dbReference>
<feature type="transmembrane region" description="Helical" evidence="7">
    <location>
        <begin position="21"/>
        <end position="39"/>
    </location>
</feature>
<keyword evidence="4" id="KW-0808">Transferase</keyword>
<dbReference type="Gene3D" id="1.10.287.130">
    <property type="match status" value="1"/>
</dbReference>
<gene>
    <name evidence="10" type="ORF">EV668_3426</name>
</gene>
<evidence type="ECO:0000256" key="1">
    <source>
        <dbReference type="ARBA" id="ARBA00000085"/>
    </source>
</evidence>
<dbReference type="PANTHER" id="PTHR43711">
    <property type="entry name" value="TWO-COMPONENT HISTIDINE KINASE"/>
    <property type="match status" value="1"/>
</dbReference>
<comment type="catalytic activity">
    <reaction evidence="1">
        <text>ATP + protein L-histidine = ADP + protein N-phospho-L-histidine.</text>
        <dbReference type="EC" id="2.7.13.3"/>
    </reaction>
</comment>
<dbReference type="SUPFAM" id="SSF55785">
    <property type="entry name" value="PYP-like sensor domain (PAS domain)"/>
    <property type="match status" value="1"/>
</dbReference>
<feature type="domain" description="Histidine kinase" evidence="8">
    <location>
        <begin position="222"/>
        <end position="442"/>
    </location>
</feature>
<feature type="transmembrane region" description="Helical" evidence="7">
    <location>
        <begin position="45"/>
        <end position="65"/>
    </location>
</feature>
<name>A0A4R7BTW0_9HYPH</name>
<feature type="domain" description="PAS" evidence="9">
    <location>
        <begin position="93"/>
        <end position="144"/>
    </location>
</feature>
<evidence type="ECO:0000256" key="2">
    <source>
        <dbReference type="ARBA" id="ARBA00012438"/>
    </source>
</evidence>
<dbReference type="GO" id="GO:0000155">
    <property type="term" value="F:phosphorelay sensor kinase activity"/>
    <property type="evidence" value="ECO:0007669"/>
    <property type="project" value="InterPro"/>
</dbReference>
<keyword evidence="7" id="KW-0472">Membrane</keyword>
<dbReference type="SUPFAM" id="SSF55874">
    <property type="entry name" value="ATPase domain of HSP90 chaperone/DNA topoisomerase II/histidine kinase"/>
    <property type="match status" value="1"/>
</dbReference>
<dbReference type="InterPro" id="IPR000014">
    <property type="entry name" value="PAS"/>
</dbReference>
<sequence length="470" mass="49636">MRIQPVLDLPDRSGARRFRTVALSGCIAVAAVMIVWSSVSLSGAGLVVLTALLAAGIALLLPMTFRASKNRSVEAAAETVPLAAVGDLVTWHDAFGDVVRASSASQAMLGVSPATLVGGGLLGRVHVSDRPAFLKALSDAANGSGAVTAEIRLHAENRAASRSSVIFAELRALHVQEAAAGGGTVIAFLQDVSARHRHQKELEAARHDAERANELKGRFLATVTHELRTPLNAIIGFSDLLSADHPFLVTEDRRKEYAQIIKSSGLHLLEIVNTLLDMSKIESGNFHFEPEPFAFGDLASSVCDLMQLKADEAGVVIIRNVGRDLPDVTADRRACRQILINLLSNAVKFTPRGGEVSVSIGATSGSLVLTVADTGIGIPEADLPRLGDPFFQAGDLHRRNHEGTGLGLSVVRGIVGLHHGQIAVESGAEAGTTVTVTLPLRPDLAPEGAKPVVVQTRPRVVSRPAQRRIA</sequence>
<dbReference type="InterPro" id="IPR004358">
    <property type="entry name" value="Sig_transdc_His_kin-like_C"/>
</dbReference>
<dbReference type="InterPro" id="IPR036097">
    <property type="entry name" value="HisK_dim/P_sf"/>
</dbReference>
<dbReference type="PANTHER" id="PTHR43711:SF1">
    <property type="entry name" value="HISTIDINE KINASE 1"/>
    <property type="match status" value="1"/>
</dbReference>
<dbReference type="EC" id="2.7.13.3" evidence="2"/>
<evidence type="ECO:0000259" key="8">
    <source>
        <dbReference type="PROSITE" id="PS50109"/>
    </source>
</evidence>
<evidence type="ECO:0000259" key="9">
    <source>
        <dbReference type="PROSITE" id="PS50112"/>
    </source>
</evidence>
<reference evidence="10 11" key="1">
    <citation type="submission" date="2019-03" db="EMBL/GenBank/DDBJ databases">
        <title>Genomic Encyclopedia of Type Strains, Phase IV (KMG-IV): sequencing the most valuable type-strain genomes for metagenomic binning, comparative biology and taxonomic classification.</title>
        <authorList>
            <person name="Goeker M."/>
        </authorList>
    </citation>
    <scope>NUCLEOTIDE SEQUENCE [LARGE SCALE GENOMIC DNA]</scope>
    <source>
        <strain evidence="10 11">DSM 25903</strain>
    </source>
</reference>
<evidence type="ECO:0000256" key="3">
    <source>
        <dbReference type="ARBA" id="ARBA00022553"/>
    </source>
</evidence>
<dbReference type="AlphaFoldDB" id="A0A4R7BTW0"/>
<dbReference type="Pfam" id="PF00512">
    <property type="entry name" value="HisKA"/>
    <property type="match status" value="1"/>
</dbReference>
<evidence type="ECO:0000256" key="4">
    <source>
        <dbReference type="ARBA" id="ARBA00022679"/>
    </source>
</evidence>
<dbReference type="Gene3D" id="3.30.565.10">
    <property type="entry name" value="Histidine kinase-like ATPase, C-terminal domain"/>
    <property type="match status" value="1"/>
</dbReference>
<evidence type="ECO:0000256" key="7">
    <source>
        <dbReference type="SAM" id="Phobius"/>
    </source>
</evidence>
<keyword evidence="7" id="KW-1133">Transmembrane helix</keyword>
<dbReference type="OrthoDB" id="9801651at2"/>
<organism evidence="10 11">
    <name type="scientific">Enterovirga rhinocerotis</name>
    <dbReference type="NCBI Taxonomy" id="1339210"/>
    <lineage>
        <taxon>Bacteria</taxon>
        <taxon>Pseudomonadati</taxon>
        <taxon>Pseudomonadota</taxon>
        <taxon>Alphaproteobacteria</taxon>
        <taxon>Hyphomicrobiales</taxon>
        <taxon>Methylobacteriaceae</taxon>
        <taxon>Enterovirga</taxon>
    </lineage>
</organism>
<dbReference type="PROSITE" id="PS50109">
    <property type="entry name" value="HIS_KIN"/>
    <property type="match status" value="1"/>
</dbReference>
<evidence type="ECO:0000256" key="6">
    <source>
        <dbReference type="ARBA" id="ARBA00023012"/>
    </source>
</evidence>
<keyword evidence="5 10" id="KW-0418">Kinase</keyword>
<keyword evidence="6" id="KW-0902">Two-component regulatory system</keyword>